<dbReference type="Proteomes" id="UP000253918">
    <property type="component" value="Unassembled WGS sequence"/>
</dbReference>
<dbReference type="PANTHER" id="PTHR45586:SF1">
    <property type="entry name" value="LIPOPOLYSACCHARIDE ASSEMBLY PROTEIN B"/>
    <property type="match status" value="1"/>
</dbReference>
<reference evidence="3 4" key="1">
    <citation type="submission" date="2018-07" db="EMBL/GenBank/DDBJ databases">
        <title>a novel species of Sphingomonas isolated from the rhizosphere soil of Araceae plant.</title>
        <authorList>
            <person name="Zhiyong W."/>
            <person name="Qinglan Z."/>
            <person name="Zhiwei F."/>
            <person name="Ding X."/>
            <person name="Gejiao W."/>
            <person name="Shixue Z."/>
        </authorList>
    </citation>
    <scope>NUCLEOTIDE SEQUENCE [LARGE SCALE GENOMIC DNA]</scope>
    <source>
        <strain evidence="3 4">WZY 27</strain>
    </source>
</reference>
<dbReference type="SMART" id="SM00028">
    <property type="entry name" value="TPR"/>
    <property type="match status" value="6"/>
</dbReference>
<protein>
    <recommendedName>
        <fullName evidence="5">Tetratricopeptide repeat protein</fullName>
    </recommendedName>
</protein>
<keyword evidence="4" id="KW-1185">Reference proteome</keyword>
<keyword evidence="1" id="KW-0677">Repeat</keyword>
<dbReference type="InterPro" id="IPR011990">
    <property type="entry name" value="TPR-like_helical_dom_sf"/>
</dbReference>
<evidence type="ECO:0000313" key="4">
    <source>
        <dbReference type="Proteomes" id="UP000253918"/>
    </source>
</evidence>
<gene>
    <name evidence="3" type="ORF">DVW87_12530</name>
</gene>
<dbReference type="EMBL" id="QQNB01000002">
    <property type="protein sequence ID" value="RDE05997.1"/>
    <property type="molecule type" value="Genomic_DNA"/>
</dbReference>
<dbReference type="InterPro" id="IPR019734">
    <property type="entry name" value="TPR_rpt"/>
</dbReference>
<proteinExistence type="predicted"/>
<dbReference type="Gene3D" id="1.25.40.10">
    <property type="entry name" value="Tetratricopeptide repeat domain"/>
    <property type="match status" value="4"/>
</dbReference>
<dbReference type="InterPro" id="IPR051012">
    <property type="entry name" value="CellSynth/LPSAsmb/PSIAsmb"/>
</dbReference>
<dbReference type="SUPFAM" id="SSF48452">
    <property type="entry name" value="TPR-like"/>
    <property type="match status" value="3"/>
</dbReference>
<dbReference type="RefSeq" id="WP_114688066.1">
    <property type="nucleotide sequence ID" value="NZ_QQNB01000002.1"/>
</dbReference>
<evidence type="ECO:0000256" key="1">
    <source>
        <dbReference type="ARBA" id="ARBA00022737"/>
    </source>
</evidence>
<organism evidence="3 4">
    <name type="scientific">Sphingomonas aracearum</name>
    <dbReference type="NCBI Taxonomy" id="2283317"/>
    <lineage>
        <taxon>Bacteria</taxon>
        <taxon>Pseudomonadati</taxon>
        <taxon>Pseudomonadota</taxon>
        <taxon>Alphaproteobacteria</taxon>
        <taxon>Sphingomonadales</taxon>
        <taxon>Sphingomonadaceae</taxon>
        <taxon>Sphingomonas</taxon>
    </lineage>
</organism>
<dbReference type="Pfam" id="PF13432">
    <property type="entry name" value="TPR_16"/>
    <property type="match status" value="3"/>
</dbReference>
<dbReference type="OrthoDB" id="7259535at2"/>
<keyword evidence="2" id="KW-0802">TPR repeat</keyword>
<dbReference type="PANTHER" id="PTHR45586">
    <property type="entry name" value="TPR REPEAT-CONTAINING PROTEIN PA4667"/>
    <property type="match status" value="1"/>
</dbReference>
<evidence type="ECO:0008006" key="5">
    <source>
        <dbReference type="Google" id="ProtNLM"/>
    </source>
</evidence>
<accession>A0A369VWP6</accession>
<sequence>MRQLLVALCGVALVGGVAAGVARLLPAGEDPAMARVYVARSLVTLKNGNWSAARRNAQQAIASDPDWGLAHAVLARAFLALGDGVGAEAELDRARAAGFDANRAHQLYAHAWLLQGDPARAIAEAGKTPARYGAYAMRVAARALAAQGQVADAQDALRQVLAVDPRNSFAWGDLARVRFSAGDVRAAGDAAARAVAIDPANLEAQTLRGELVRSQYGLVAALPWFEAVLQRDAFYHPALIEYAATLGDAGRYADMLDATRRALAARPGSAQAYYLQAVMAARAGRNELARGLLARTAGQIDGLPGALLLGGTLDYAAGGYEQAIGKWRELVGRQPMNVTARRLLGAALLRSGDARGALDVLRPVALRADADSYTLTLVARAFERTGERDWAARFLDRAAMPQAGGSTPFGAEDSLPVLQSVAAASPGDPVAALGYVRGLVDKGDRTGAVSAAKSLAARMPGAPAAWAALGDTLAAGGRFAEAAGAYRRAADLRFDEAIMLRLVDASDRAGDRAGAANTLALYLSQNPQSIAALRLSAHWMIAAGQWSEAIERLEGLRARIGDRDATLLAELAAAYGGDGDDAVAVRYARAANDLAPMNPGTADAYGWALYGAGKPAAAAEILQKAVAIAPVPALRWHLAQAYADAGAKAAARAQIALAMADPRFGDRAAAKAVLAAL</sequence>
<name>A0A369VWP6_9SPHN</name>
<dbReference type="AlphaFoldDB" id="A0A369VWP6"/>
<evidence type="ECO:0000313" key="3">
    <source>
        <dbReference type="EMBL" id="RDE05997.1"/>
    </source>
</evidence>
<comment type="caution">
    <text evidence="3">The sequence shown here is derived from an EMBL/GenBank/DDBJ whole genome shotgun (WGS) entry which is preliminary data.</text>
</comment>
<evidence type="ECO:0000256" key="2">
    <source>
        <dbReference type="ARBA" id="ARBA00022803"/>
    </source>
</evidence>
<dbReference type="Pfam" id="PF14559">
    <property type="entry name" value="TPR_19"/>
    <property type="match status" value="2"/>
</dbReference>